<protein>
    <submittedName>
        <fullName evidence="3">Uncharacterized protein</fullName>
    </submittedName>
</protein>
<evidence type="ECO:0000256" key="1">
    <source>
        <dbReference type="SAM" id="Coils"/>
    </source>
</evidence>
<accession>A0A821IFY0</accession>
<evidence type="ECO:0000313" key="4">
    <source>
        <dbReference type="Proteomes" id="UP000663866"/>
    </source>
</evidence>
<feature type="non-terminal residue" evidence="3">
    <location>
        <position position="1"/>
    </location>
</feature>
<proteinExistence type="predicted"/>
<sequence length="79" mass="9047">HPQQSIILPLTVSLQSSSPITINTTDSNPIDNIQQPVTAHDSDEKERLKSDLIQLKTELQKSKEIIVRLQKSEEQMRER</sequence>
<dbReference type="AlphaFoldDB" id="A0A821IFY0"/>
<evidence type="ECO:0000256" key="2">
    <source>
        <dbReference type="SAM" id="MobiDB-lite"/>
    </source>
</evidence>
<name>A0A821IFY0_9BILA</name>
<feature type="compositionally biased region" description="Polar residues" evidence="2">
    <location>
        <begin position="22"/>
        <end position="37"/>
    </location>
</feature>
<keyword evidence="1" id="KW-0175">Coiled coil</keyword>
<gene>
    <name evidence="3" type="ORF">OVN521_LOCUS48405</name>
</gene>
<reference evidence="3" key="1">
    <citation type="submission" date="2021-02" db="EMBL/GenBank/DDBJ databases">
        <authorList>
            <person name="Nowell W R."/>
        </authorList>
    </citation>
    <scope>NUCLEOTIDE SEQUENCE</scope>
</reference>
<organism evidence="3 4">
    <name type="scientific">Rotaria magnacalcarata</name>
    <dbReference type="NCBI Taxonomy" id="392030"/>
    <lineage>
        <taxon>Eukaryota</taxon>
        <taxon>Metazoa</taxon>
        <taxon>Spiralia</taxon>
        <taxon>Gnathifera</taxon>
        <taxon>Rotifera</taxon>
        <taxon>Eurotatoria</taxon>
        <taxon>Bdelloidea</taxon>
        <taxon>Philodinida</taxon>
        <taxon>Philodinidae</taxon>
        <taxon>Rotaria</taxon>
    </lineage>
</organism>
<dbReference type="EMBL" id="CAJOBG010100536">
    <property type="protein sequence ID" value="CAF4701178.1"/>
    <property type="molecule type" value="Genomic_DNA"/>
</dbReference>
<dbReference type="Proteomes" id="UP000663866">
    <property type="component" value="Unassembled WGS sequence"/>
</dbReference>
<feature type="region of interest" description="Disordered" evidence="2">
    <location>
        <begin position="22"/>
        <end position="45"/>
    </location>
</feature>
<comment type="caution">
    <text evidence="3">The sequence shown here is derived from an EMBL/GenBank/DDBJ whole genome shotgun (WGS) entry which is preliminary data.</text>
</comment>
<keyword evidence="4" id="KW-1185">Reference proteome</keyword>
<evidence type="ECO:0000313" key="3">
    <source>
        <dbReference type="EMBL" id="CAF4701178.1"/>
    </source>
</evidence>
<feature type="coiled-coil region" evidence="1">
    <location>
        <begin position="45"/>
        <end position="79"/>
    </location>
</feature>